<evidence type="ECO:0000313" key="1">
    <source>
        <dbReference type="EMBL" id="RAI01119.1"/>
    </source>
</evidence>
<organism evidence="1 2">
    <name type="scientific">Acuticoccus sediminis</name>
    <dbReference type="NCBI Taxonomy" id="2184697"/>
    <lineage>
        <taxon>Bacteria</taxon>
        <taxon>Pseudomonadati</taxon>
        <taxon>Pseudomonadota</taxon>
        <taxon>Alphaproteobacteria</taxon>
        <taxon>Hyphomicrobiales</taxon>
        <taxon>Amorphaceae</taxon>
        <taxon>Acuticoccus</taxon>
    </lineage>
</organism>
<protein>
    <submittedName>
        <fullName evidence="1">Uncharacterized protein</fullName>
    </submittedName>
</protein>
<dbReference type="AlphaFoldDB" id="A0A8B2NSU3"/>
<keyword evidence="2" id="KW-1185">Reference proteome</keyword>
<proteinExistence type="predicted"/>
<dbReference type="Proteomes" id="UP000249590">
    <property type="component" value="Unassembled WGS sequence"/>
</dbReference>
<reference evidence="1 2" key="1">
    <citation type="submission" date="2018-05" db="EMBL/GenBank/DDBJ databases">
        <title>Acuticoccus sediminis sp. nov., isolated from deep-sea sediment of Indian Ocean.</title>
        <authorList>
            <person name="Liu X."/>
            <person name="Lai Q."/>
            <person name="Du Y."/>
            <person name="Sun F."/>
            <person name="Zhang X."/>
            <person name="Wang S."/>
            <person name="Shao Z."/>
        </authorList>
    </citation>
    <scope>NUCLEOTIDE SEQUENCE [LARGE SCALE GENOMIC DNA]</scope>
    <source>
        <strain evidence="1 2">PTG4-2</strain>
    </source>
</reference>
<dbReference type="RefSeq" id="WP_111347723.1">
    <property type="nucleotide sequence ID" value="NZ_QHHQ01000003.1"/>
</dbReference>
<evidence type="ECO:0000313" key="2">
    <source>
        <dbReference type="Proteomes" id="UP000249590"/>
    </source>
</evidence>
<gene>
    <name evidence="1" type="ORF">DLJ53_18050</name>
</gene>
<accession>A0A8B2NSU3</accession>
<sequence length="247" mass="26465">MALWFANRESMKAVREKINIGLDNLSQVTDRVTILETVRVVNLAVDTPVAEYGQDFTPALTWVLDGAAPVVRQTVNGSPIAPNTETWTAPVTITDDATYTVTVTDHRGRKDSASVSVDFKYRVFWGVSPSETLDAAGVLNLAESSLAGSLHRAMTVDATGGQYLFYAYPVVFGDVGWVTAFGDPIAPVVETVTLTTPAGYTGSYYVVRLPNTIDHAEAIWSVGTDGDADPFGVTVALDLSLEELTVG</sequence>
<comment type="caution">
    <text evidence="1">The sequence shown here is derived from an EMBL/GenBank/DDBJ whole genome shotgun (WGS) entry which is preliminary data.</text>
</comment>
<name>A0A8B2NSU3_9HYPH</name>
<dbReference type="EMBL" id="QHHQ01000003">
    <property type="protein sequence ID" value="RAI01119.1"/>
    <property type="molecule type" value="Genomic_DNA"/>
</dbReference>